<dbReference type="EMBL" id="JBHSPX010000003">
    <property type="protein sequence ID" value="MFC6062498.1"/>
    <property type="molecule type" value="Genomic_DNA"/>
</dbReference>
<evidence type="ECO:0000259" key="2">
    <source>
        <dbReference type="Pfam" id="PF07811"/>
    </source>
</evidence>
<comment type="caution">
    <text evidence="3">The sequence shown here is derived from an EMBL/GenBank/DDBJ whole genome shotgun (WGS) entry which is preliminary data.</text>
</comment>
<dbReference type="Proteomes" id="UP001596139">
    <property type="component" value="Unassembled WGS sequence"/>
</dbReference>
<evidence type="ECO:0000313" key="3">
    <source>
        <dbReference type="EMBL" id="MFC6062498.1"/>
    </source>
</evidence>
<name>A0ABW1MH29_9ACTN</name>
<keyword evidence="4" id="KW-1185">Reference proteome</keyword>
<dbReference type="RefSeq" id="WP_037800921.1">
    <property type="nucleotide sequence ID" value="NZ_JBHSPX010000003.1"/>
</dbReference>
<reference evidence="4" key="1">
    <citation type="journal article" date="2019" name="Int. J. Syst. Evol. Microbiol.">
        <title>The Global Catalogue of Microorganisms (GCM) 10K type strain sequencing project: providing services to taxonomists for standard genome sequencing and annotation.</title>
        <authorList>
            <consortium name="The Broad Institute Genomics Platform"/>
            <consortium name="The Broad Institute Genome Sequencing Center for Infectious Disease"/>
            <person name="Wu L."/>
            <person name="Ma J."/>
        </authorList>
    </citation>
    <scope>NUCLEOTIDE SEQUENCE [LARGE SCALE GENOMIC DNA]</scope>
    <source>
        <strain evidence="4">CGMCC 1.15180</strain>
    </source>
</reference>
<organism evidence="3 4">
    <name type="scientific">Streptomyces ochraceiscleroticus</name>
    <dbReference type="NCBI Taxonomy" id="47761"/>
    <lineage>
        <taxon>Bacteria</taxon>
        <taxon>Bacillati</taxon>
        <taxon>Actinomycetota</taxon>
        <taxon>Actinomycetes</taxon>
        <taxon>Kitasatosporales</taxon>
        <taxon>Streptomycetaceae</taxon>
        <taxon>Streptomyces</taxon>
    </lineage>
</organism>
<feature type="domain" description="TadE-like" evidence="2">
    <location>
        <begin position="16"/>
        <end position="58"/>
    </location>
</feature>
<feature type="transmembrane region" description="Helical" evidence="1">
    <location>
        <begin position="20"/>
        <end position="46"/>
    </location>
</feature>
<accession>A0ABW1MH29</accession>
<gene>
    <name evidence="3" type="ORF">ACFP4F_08050</name>
</gene>
<keyword evidence="1" id="KW-0472">Membrane</keyword>
<dbReference type="InterPro" id="IPR012495">
    <property type="entry name" value="TadE-like_dom"/>
</dbReference>
<protein>
    <submittedName>
        <fullName evidence="3">TadE family protein</fullName>
    </submittedName>
</protein>
<keyword evidence="1" id="KW-1133">Transmembrane helix</keyword>
<sequence>MAHRTRPGARRRADRGQTAVEFVGMLPVLILVGLALVQFGIAAYAIQQTGTGARAAARTAGLDEPEITPDAAGRAAMSGWLAKGATFSPGSGGPGAVTVTATVRIPSIIPFVDDLGATEKTVTMPRTKESGP</sequence>
<dbReference type="Pfam" id="PF07811">
    <property type="entry name" value="TadE"/>
    <property type="match status" value="1"/>
</dbReference>
<evidence type="ECO:0000256" key="1">
    <source>
        <dbReference type="SAM" id="Phobius"/>
    </source>
</evidence>
<evidence type="ECO:0000313" key="4">
    <source>
        <dbReference type="Proteomes" id="UP001596139"/>
    </source>
</evidence>
<keyword evidence="1" id="KW-0812">Transmembrane</keyword>
<proteinExistence type="predicted"/>